<dbReference type="GO" id="GO:0009396">
    <property type="term" value="P:folic acid-containing compound biosynthetic process"/>
    <property type="evidence" value="ECO:0007669"/>
    <property type="project" value="TreeGrafter"/>
</dbReference>
<comment type="cofactor">
    <cofactor evidence="5">
        <name>Mg(2+)</name>
        <dbReference type="ChEBI" id="CHEBI:18420"/>
    </cofactor>
</comment>
<evidence type="ECO:0000256" key="2">
    <source>
        <dbReference type="ARBA" id="ARBA00022741"/>
    </source>
</evidence>
<dbReference type="NCBIfam" id="TIGR02727">
    <property type="entry name" value="MTHFS_bact"/>
    <property type="match status" value="1"/>
</dbReference>
<dbReference type="GO" id="GO:0046872">
    <property type="term" value="F:metal ion binding"/>
    <property type="evidence" value="ECO:0007669"/>
    <property type="project" value="UniProtKB-KW"/>
</dbReference>
<evidence type="ECO:0000256" key="1">
    <source>
        <dbReference type="ARBA" id="ARBA00010638"/>
    </source>
</evidence>
<dbReference type="InterPro" id="IPR037171">
    <property type="entry name" value="NagB/RpiA_transferase-like"/>
</dbReference>
<dbReference type="GO" id="GO:0005524">
    <property type="term" value="F:ATP binding"/>
    <property type="evidence" value="ECO:0007669"/>
    <property type="project" value="UniProtKB-KW"/>
</dbReference>
<comment type="similarity">
    <text evidence="1 5">Belongs to the 5-formyltetrahydrofolate cyclo-ligase family.</text>
</comment>
<feature type="binding site" evidence="4">
    <location>
        <position position="57"/>
    </location>
    <ligand>
        <name>substrate</name>
    </ligand>
</feature>
<dbReference type="SUPFAM" id="SSF100950">
    <property type="entry name" value="NagB/RpiA/CoA transferase-like"/>
    <property type="match status" value="1"/>
</dbReference>
<keyword evidence="7" id="KW-1185">Reference proteome</keyword>
<keyword evidence="5" id="KW-0460">Magnesium</keyword>
<dbReference type="AlphaFoldDB" id="A0A0W1ADF4"/>
<dbReference type="PROSITE" id="PS00018">
    <property type="entry name" value="EF_HAND_1"/>
    <property type="match status" value="1"/>
</dbReference>
<dbReference type="PIRSF" id="PIRSF006806">
    <property type="entry name" value="FTHF_cligase"/>
    <property type="match status" value="1"/>
</dbReference>
<dbReference type="PATRIC" id="fig|66969.6.peg.1578"/>
<feature type="binding site" evidence="4">
    <location>
        <begin position="135"/>
        <end position="143"/>
    </location>
    <ligand>
        <name>ATP</name>
        <dbReference type="ChEBI" id="CHEBI:30616"/>
    </ligand>
</feature>
<dbReference type="OrthoDB" id="9801938at2"/>
<dbReference type="InterPro" id="IPR024185">
    <property type="entry name" value="FTHF_cligase-like_sf"/>
</dbReference>
<organism evidence="6 7">
    <name type="scientific">Legionella waltersii</name>
    <dbReference type="NCBI Taxonomy" id="66969"/>
    <lineage>
        <taxon>Bacteria</taxon>
        <taxon>Pseudomonadati</taxon>
        <taxon>Pseudomonadota</taxon>
        <taxon>Gammaproteobacteria</taxon>
        <taxon>Legionellales</taxon>
        <taxon>Legionellaceae</taxon>
        <taxon>Legionella</taxon>
    </lineage>
</organism>
<feature type="binding site" evidence="4">
    <location>
        <begin position="6"/>
        <end position="10"/>
    </location>
    <ligand>
        <name>ATP</name>
        <dbReference type="ChEBI" id="CHEBI:30616"/>
    </ligand>
</feature>
<dbReference type="InterPro" id="IPR002698">
    <property type="entry name" value="FTHF_cligase"/>
</dbReference>
<comment type="catalytic activity">
    <reaction evidence="5">
        <text>(6S)-5-formyl-5,6,7,8-tetrahydrofolate + ATP = (6R)-5,10-methenyltetrahydrofolate + ADP + phosphate</text>
        <dbReference type="Rhea" id="RHEA:10488"/>
        <dbReference type="ChEBI" id="CHEBI:30616"/>
        <dbReference type="ChEBI" id="CHEBI:43474"/>
        <dbReference type="ChEBI" id="CHEBI:57455"/>
        <dbReference type="ChEBI" id="CHEBI:57457"/>
        <dbReference type="ChEBI" id="CHEBI:456216"/>
        <dbReference type="EC" id="6.3.3.2"/>
    </reaction>
</comment>
<reference evidence="6 7" key="1">
    <citation type="submission" date="2015-11" db="EMBL/GenBank/DDBJ databases">
        <title>Genomic analysis of 38 Legionella species identifies large and diverse effector repertoires.</title>
        <authorList>
            <person name="Burstein D."/>
            <person name="Amaro F."/>
            <person name="Zusman T."/>
            <person name="Lifshitz Z."/>
            <person name="Cohen O."/>
            <person name="Gilbert J.A."/>
            <person name="Pupko T."/>
            <person name="Shuman H.A."/>
            <person name="Segal G."/>
        </authorList>
    </citation>
    <scope>NUCLEOTIDE SEQUENCE [LARGE SCALE GENOMIC DNA]</scope>
    <source>
        <strain evidence="6 7">ATCC 51914</strain>
    </source>
</reference>
<dbReference type="PANTHER" id="PTHR23407">
    <property type="entry name" value="ATPASE INHIBITOR/5-FORMYLTETRAHYDROFOLATE CYCLO-LIGASE"/>
    <property type="match status" value="1"/>
</dbReference>
<dbReference type="GO" id="GO:0035999">
    <property type="term" value="P:tetrahydrofolate interconversion"/>
    <property type="evidence" value="ECO:0007669"/>
    <property type="project" value="TreeGrafter"/>
</dbReference>
<protein>
    <recommendedName>
        <fullName evidence="5">5-formyltetrahydrofolate cyclo-ligase</fullName>
        <ecNumber evidence="5">6.3.3.2</ecNumber>
    </recommendedName>
</protein>
<keyword evidence="5" id="KW-0479">Metal-binding</keyword>
<dbReference type="InterPro" id="IPR018247">
    <property type="entry name" value="EF_Hand_1_Ca_BS"/>
</dbReference>
<dbReference type="Proteomes" id="UP000054729">
    <property type="component" value="Unassembled WGS sequence"/>
</dbReference>
<proteinExistence type="inferred from homology"/>
<evidence type="ECO:0000313" key="6">
    <source>
        <dbReference type="EMBL" id="KTD79370.1"/>
    </source>
</evidence>
<dbReference type="Pfam" id="PF01812">
    <property type="entry name" value="5-FTHF_cyc-lig"/>
    <property type="match status" value="1"/>
</dbReference>
<keyword evidence="3 4" id="KW-0067">ATP-binding</keyword>
<dbReference type="Gene3D" id="3.40.50.10420">
    <property type="entry name" value="NagB/RpiA/CoA transferase-like"/>
    <property type="match status" value="1"/>
</dbReference>
<gene>
    <name evidence="6" type="primary">fthC</name>
    <name evidence="6" type="ORF">Lwal_1442</name>
</gene>
<keyword evidence="2 4" id="KW-0547">Nucleotide-binding</keyword>
<dbReference type="EC" id="6.3.3.2" evidence="5"/>
<evidence type="ECO:0000256" key="5">
    <source>
        <dbReference type="RuleBase" id="RU361279"/>
    </source>
</evidence>
<keyword evidence="6" id="KW-0436">Ligase</keyword>
<evidence type="ECO:0000313" key="7">
    <source>
        <dbReference type="Proteomes" id="UP000054729"/>
    </source>
</evidence>
<dbReference type="GO" id="GO:0030272">
    <property type="term" value="F:5-formyltetrahydrofolate cyclo-ligase activity"/>
    <property type="evidence" value="ECO:0007669"/>
    <property type="project" value="UniProtKB-EC"/>
</dbReference>
<sequence length="193" mass="22330">MPDQYKIALRDTIKQVRSKISSTYRRSSSIQICTRIKFLDEFRQAQRIALYVAVNGEVDLTPIWKHAHEQGKTCYFPALNDDKTLLFLPATPITTFKNNKYDIPEPDVDKSQAISPKEMDLIIMPLVAFDARCTRLGMGAGYYDRTLENKPTIPLFGVAYQFQRVDFIEPQSWDIPLDAVITQNAIYWRNYLI</sequence>
<name>A0A0W1ADF4_9GAMM</name>
<evidence type="ECO:0000256" key="3">
    <source>
        <dbReference type="ARBA" id="ARBA00022840"/>
    </source>
</evidence>
<evidence type="ECO:0000256" key="4">
    <source>
        <dbReference type="PIRSR" id="PIRSR006806-1"/>
    </source>
</evidence>
<dbReference type="RefSeq" id="WP_058480141.1">
    <property type="nucleotide sequence ID" value="NZ_CAAAIQ010000016.1"/>
</dbReference>
<dbReference type="PANTHER" id="PTHR23407:SF1">
    <property type="entry name" value="5-FORMYLTETRAHYDROFOLATE CYCLO-LIGASE"/>
    <property type="match status" value="1"/>
</dbReference>
<dbReference type="STRING" id="66969.Lwal_1442"/>
<comment type="caution">
    <text evidence="6">The sequence shown here is derived from an EMBL/GenBank/DDBJ whole genome shotgun (WGS) entry which is preliminary data.</text>
</comment>
<dbReference type="EMBL" id="LNZB01000036">
    <property type="protein sequence ID" value="KTD79370.1"/>
    <property type="molecule type" value="Genomic_DNA"/>
</dbReference>
<feature type="binding site" evidence="4">
    <location>
        <position position="52"/>
    </location>
    <ligand>
        <name>substrate</name>
    </ligand>
</feature>
<accession>A0A0W1ADF4</accession>